<feature type="compositionally biased region" description="Basic and acidic residues" evidence="1">
    <location>
        <begin position="46"/>
        <end position="73"/>
    </location>
</feature>
<feature type="region of interest" description="Disordered" evidence="1">
    <location>
        <begin position="40"/>
        <end position="86"/>
    </location>
</feature>
<evidence type="ECO:0000256" key="1">
    <source>
        <dbReference type="SAM" id="MobiDB-lite"/>
    </source>
</evidence>
<protein>
    <submittedName>
        <fullName evidence="2">Uncharacterized protein</fullName>
    </submittedName>
</protein>
<feature type="compositionally biased region" description="Polar residues" evidence="1">
    <location>
        <begin position="13"/>
        <end position="23"/>
    </location>
</feature>
<dbReference type="Proteomes" id="UP000646548">
    <property type="component" value="Unassembled WGS sequence"/>
</dbReference>
<accession>A0A834L0F9</accession>
<proteinExistence type="predicted"/>
<organism evidence="2 3">
    <name type="scientific">Oryzias melastigma</name>
    <name type="common">Marine medaka</name>
    <dbReference type="NCBI Taxonomy" id="30732"/>
    <lineage>
        <taxon>Eukaryota</taxon>
        <taxon>Metazoa</taxon>
        <taxon>Chordata</taxon>
        <taxon>Craniata</taxon>
        <taxon>Vertebrata</taxon>
        <taxon>Euteleostomi</taxon>
        <taxon>Actinopterygii</taxon>
        <taxon>Neopterygii</taxon>
        <taxon>Teleostei</taxon>
        <taxon>Neoteleostei</taxon>
        <taxon>Acanthomorphata</taxon>
        <taxon>Ovalentaria</taxon>
        <taxon>Atherinomorphae</taxon>
        <taxon>Beloniformes</taxon>
        <taxon>Adrianichthyidae</taxon>
        <taxon>Oryziinae</taxon>
        <taxon>Oryzias</taxon>
    </lineage>
</organism>
<name>A0A834L0F9_ORYME</name>
<feature type="compositionally biased region" description="Basic and acidic residues" evidence="1">
    <location>
        <begin position="1"/>
        <end position="10"/>
    </location>
</feature>
<reference evidence="2" key="1">
    <citation type="journal article" name="BMC Genomics">
        <title>Long-read sequencing and de novo genome assembly of marine medaka (Oryzias melastigma).</title>
        <authorList>
            <person name="Liang P."/>
            <person name="Saqib H.S.A."/>
            <person name="Ni X."/>
            <person name="Shen Y."/>
        </authorList>
    </citation>
    <scope>NUCLEOTIDE SEQUENCE</scope>
    <source>
        <strain evidence="2">Bigg-433</strain>
    </source>
</reference>
<comment type="caution">
    <text evidence="2">The sequence shown here is derived from an EMBL/GenBank/DDBJ whole genome shotgun (WGS) entry which is preliminary data.</text>
</comment>
<dbReference type="AlphaFoldDB" id="A0A834L0F9"/>
<evidence type="ECO:0000313" key="2">
    <source>
        <dbReference type="EMBL" id="KAF6737335.1"/>
    </source>
</evidence>
<sequence length="182" mass="19578">MFHEVSEEMLLHNQETAEGSSCSAADPPVPFTPDYQLFVTSPDGGRISRNEKSKRPEKTCDHKAAVKAEDAGRAGRPAPTLRGSCRSDKGPKRALSFLSRGLFVLERSAPLLLGVGTGSSQSSRFPLTAAVQPERRSGFQFVEVPSSSSAFLFPAFLLHSNQSGGRLMRDFLLAAARSGHSS</sequence>
<dbReference type="EMBL" id="WKFB01000067">
    <property type="protein sequence ID" value="KAF6737335.1"/>
    <property type="molecule type" value="Genomic_DNA"/>
</dbReference>
<gene>
    <name evidence="2" type="ORF">FQA47_016067</name>
</gene>
<evidence type="ECO:0000313" key="3">
    <source>
        <dbReference type="Proteomes" id="UP000646548"/>
    </source>
</evidence>
<feature type="region of interest" description="Disordered" evidence="1">
    <location>
        <begin position="1"/>
        <end position="27"/>
    </location>
</feature>